<feature type="non-terminal residue" evidence="2">
    <location>
        <position position="44"/>
    </location>
</feature>
<accession>A0A2G9YJQ7</accession>
<organism evidence="2 3">
    <name type="scientific">Candidatus Sherwoodlollariibacterium unditelluris</name>
    <dbReference type="NCBI Taxonomy" id="1974757"/>
    <lineage>
        <taxon>Bacteria</taxon>
        <taxon>Pseudomonadati</taxon>
        <taxon>Candidatus Omnitrophota</taxon>
        <taxon>Candidatus Sherwoodlollariibacterium</taxon>
    </lineage>
</organism>
<proteinExistence type="predicted"/>
<dbReference type="Pfam" id="PF12728">
    <property type="entry name" value="HTH_17"/>
    <property type="match status" value="1"/>
</dbReference>
<protein>
    <recommendedName>
        <fullName evidence="1">Helix-turn-helix domain-containing protein</fullName>
    </recommendedName>
</protein>
<dbReference type="Proteomes" id="UP000231292">
    <property type="component" value="Unassembled WGS sequence"/>
</dbReference>
<evidence type="ECO:0000259" key="1">
    <source>
        <dbReference type="Pfam" id="PF12728"/>
    </source>
</evidence>
<sequence length="44" mass="5032">MNLMTPIETAEYLRVSVNTLYKWNSTGVLQPIKLGGIKYCKEDL</sequence>
<dbReference type="EMBL" id="PCRK01000060">
    <property type="protein sequence ID" value="PIP19468.1"/>
    <property type="molecule type" value="Genomic_DNA"/>
</dbReference>
<dbReference type="AlphaFoldDB" id="A0A2G9YJQ7"/>
<evidence type="ECO:0000313" key="3">
    <source>
        <dbReference type="Proteomes" id="UP000231292"/>
    </source>
</evidence>
<gene>
    <name evidence="2" type="ORF">COX41_02710</name>
</gene>
<dbReference type="InterPro" id="IPR009061">
    <property type="entry name" value="DNA-bd_dom_put_sf"/>
</dbReference>
<feature type="domain" description="Helix-turn-helix" evidence="1">
    <location>
        <begin position="3"/>
        <end position="44"/>
    </location>
</feature>
<dbReference type="InterPro" id="IPR041657">
    <property type="entry name" value="HTH_17"/>
</dbReference>
<dbReference type="SUPFAM" id="SSF46955">
    <property type="entry name" value="Putative DNA-binding domain"/>
    <property type="match status" value="1"/>
</dbReference>
<reference evidence="2 3" key="1">
    <citation type="submission" date="2017-09" db="EMBL/GenBank/DDBJ databases">
        <title>Depth-based differentiation of microbial function through sediment-hosted aquifers and enrichment of novel symbionts in the deep terrestrial subsurface.</title>
        <authorList>
            <person name="Probst A.J."/>
            <person name="Ladd B."/>
            <person name="Jarett J.K."/>
            <person name="Geller-Mcgrath D.E."/>
            <person name="Sieber C.M."/>
            <person name="Emerson J.B."/>
            <person name="Anantharaman K."/>
            <person name="Thomas B.C."/>
            <person name="Malmstrom R."/>
            <person name="Stieglmeier M."/>
            <person name="Klingl A."/>
            <person name="Woyke T."/>
            <person name="Ryan C.M."/>
            <person name="Banfield J.F."/>
        </authorList>
    </citation>
    <scope>NUCLEOTIDE SEQUENCE [LARGE SCALE GENOMIC DNA]</scope>
    <source>
        <strain evidence="2">CG23_combo_of_CG06-09_8_20_14_all_41_10</strain>
    </source>
</reference>
<comment type="caution">
    <text evidence="2">The sequence shown here is derived from an EMBL/GenBank/DDBJ whole genome shotgun (WGS) entry which is preliminary data.</text>
</comment>
<evidence type="ECO:0000313" key="2">
    <source>
        <dbReference type="EMBL" id="PIP19468.1"/>
    </source>
</evidence>
<name>A0A2G9YJQ7_9BACT</name>